<sequence length="258" mass="27812">MATRLGLRVGLLDADIHGPSVPMLMNLKGKPEVDKQSTCRLPSVWRAVPGPAGAQALMLPKENYRVKTMSFGFFLEGDEPVVWRGPMVNNAFDKMLFGTEWGKLDVLVVDMPPGTGDAQINLGQRIPLSGAVLVSTPQDIALIDVRRGAQMFLKLRVPLLGLVENMSYHRCSQCGHVEHIFGSGGVERAAKDYSIEVVGQVPLHVDIQTKSDAGTPVVASEPRGELAAAYGHIAERIMAQLAQLGAGAQQQGPRITVE</sequence>
<dbReference type="PROSITE" id="PS01215">
    <property type="entry name" value="MRP"/>
    <property type="match status" value="1"/>
</dbReference>
<evidence type="ECO:0000256" key="4">
    <source>
        <dbReference type="ARBA" id="ARBA00023004"/>
    </source>
</evidence>
<keyword evidence="3" id="KW-0067">ATP-binding</keyword>
<name>A0A2J8A8B2_9CHLO</name>
<dbReference type="GO" id="GO:0032981">
    <property type="term" value="P:mitochondrial respiratory chain complex I assembly"/>
    <property type="evidence" value="ECO:0007669"/>
    <property type="project" value="TreeGrafter"/>
</dbReference>
<keyword evidence="5" id="KW-0411">Iron-sulfur</keyword>
<dbReference type="GO" id="GO:0016226">
    <property type="term" value="P:iron-sulfur cluster assembly"/>
    <property type="evidence" value="ECO:0007669"/>
    <property type="project" value="InterPro"/>
</dbReference>
<dbReference type="CDD" id="cd02037">
    <property type="entry name" value="Mrp_NBP35"/>
    <property type="match status" value="1"/>
</dbReference>
<evidence type="ECO:0000313" key="8">
    <source>
        <dbReference type="Proteomes" id="UP000236333"/>
    </source>
</evidence>
<dbReference type="AlphaFoldDB" id="A0A2J8A8B2"/>
<dbReference type="InterPro" id="IPR019591">
    <property type="entry name" value="Mrp/NBP35_ATP-bd"/>
</dbReference>
<keyword evidence="1" id="KW-0479">Metal-binding</keyword>
<proteinExistence type="inferred from homology"/>
<keyword evidence="2" id="KW-0547">Nucleotide-binding</keyword>
<evidence type="ECO:0000256" key="6">
    <source>
        <dbReference type="ARBA" id="ARBA00024036"/>
    </source>
</evidence>
<gene>
    <name evidence="7" type="ORF">TSOC_004656</name>
</gene>
<evidence type="ECO:0000256" key="1">
    <source>
        <dbReference type="ARBA" id="ARBA00022723"/>
    </source>
</evidence>
<dbReference type="EMBL" id="PGGS01000116">
    <property type="protein sequence ID" value="PNH08772.1"/>
    <property type="molecule type" value="Genomic_DNA"/>
</dbReference>
<dbReference type="PANTHER" id="PTHR42961">
    <property type="entry name" value="IRON-SULFUR PROTEIN NUBPL"/>
    <property type="match status" value="1"/>
</dbReference>
<dbReference type="SUPFAM" id="SSF52540">
    <property type="entry name" value="P-loop containing nucleoside triphosphate hydrolases"/>
    <property type="match status" value="1"/>
</dbReference>
<evidence type="ECO:0000313" key="7">
    <source>
        <dbReference type="EMBL" id="PNH08772.1"/>
    </source>
</evidence>
<dbReference type="OrthoDB" id="1741334at2759"/>
<dbReference type="GO" id="GO:0005739">
    <property type="term" value="C:mitochondrion"/>
    <property type="evidence" value="ECO:0007669"/>
    <property type="project" value="TreeGrafter"/>
</dbReference>
<dbReference type="Gene3D" id="3.40.50.300">
    <property type="entry name" value="P-loop containing nucleotide triphosphate hydrolases"/>
    <property type="match status" value="1"/>
</dbReference>
<protein>
    <submittedName>
        <fullName evidence="7">Iron-sulfur protein NUBPL</fullName>
    </submittedName>
</protein>
<dbReference type="InterPro" id="IPR044304">
    <property type="entry name" value="NUBPL-like"/>
</dbReference>
<evidence type="ECO:0000256" key="5">
    <source>
        <dbReference type="ARBA" id="ARBA00023014"/>
    </source>
</evidence>
<reference evidence="7 8" key="1">
    <citation type="journal article" date="2017" name="Mol. Biol. Evol.">
        <title>The 4-celled Tetrabaena socialis nuclear genome reveals the essential components for genetic control of cell number at the origin of multicellularity in the volvocine lineage.</title>
        <authorList>
            <person name="Featherston J."/>
            <person name="Arakaki Y."/>
            <person name="Hanschen E.R."/>
            <person name="Ferris P.J."/>
            <person name="Michod R.E."/>
            <person name="Olson B.J.S.C."/>
            <person name="Nozaki H."/>
            <person name="Durand P.M."/>
        </authorList>
    </citation>
    <scope>NUCLEOTIDE SEQUENCE [LARGE SCALE GENOMIC DNA]</scope>
    <source>
        <strain evidence="7 8">NIES-571</strain>
    </source>
</reference>
<dbReference type="Proteomes" id="UP000236333">
    <property type="component" value="Unassembled WGS sequence"/>
</dbReference>
<dbReference type="InterPro" id="IPR027417">
    <property type="entry name" value="P-loop_NTPase"/>
</dbReference>
<dbReference type="PANTHER" id="PTHR42961:SF2">
    <property type="entry name" value="IRON-SULFUR PROTEIN NUBPL"/>
    <property type="match status" value="1"/>
</dbReference>
<dbReference type="InterPro" id="IPR000808">
    <property type="entry name" value="Mrp-like_CS"/>
</dbReference>
<organism evidence="7 8">
    <name type="scientific">Tetrabaena socialis</name>
    <dbReference type="NCBI Taxonomy" id="47790"/>
    <lineage>
        <taxon>Eukaryota</taxon>
        <taxon>Viridiplantae</taxon>
        <taxon>Chlorophyta</taxon>
        <taxon>core chlorophytes</taxon>
        <taxon>Chlorophyceae</taxon>
        <taxon>CS clade</taxon>
        <taxon>Chlamydomonadales</taxon>
        <taxon>Tetrabaenaceae</taxon>
        <taxon>Tetrabaena</taxon>
    </lineage>
</organism>
<dbReference type="Pfam" id="PF10609">
    <property type="entry name" value="ParA"/>
    <property type="match status" value="1"/>
</dbReference>
<dbReference type="GO" id="GO:0140663">
    <property type="term" value="F:ATP-dependent FeS chaperone activity"/>
    <property type="evidence" value="ECO:0007669"/>
    <property type="project" value="InterPro"/>
</dbReference>
<comment type="caution">
    <text evidence="7">The sequence shown here is derived from an EMBL/GenBank/DDBJ whole genome shotgun (WGS) entry which is preliminary data.</text>
</comment>
<keyword evidence="4" id="KW-0408">Iron</keyword>
<keyword evidence="8" id="KW-1185">Reference proteome</keyword>
<evidence type="ECO:0000256" key="3">
    <source>
        <dbReference type="ARBA" id="ARBA00022840"/>
    </source>
</evidence>
<dbReference type="GO" id="GO:0051539">
    <property type="term" value="F:4 iron, 4 sulfur cluster binding"/>
    <property type="evidence" value="ECO:0007669"/>
    <property type="project" value="TreeGrafter"/>
</dbReference>
<dbReference type="InterPro" id="IPR033756">
    <property type="entry name" value="YlxH/NBP35"/>
</dbReference>
<comment type="similarity">
    <text evidence="6">Belongs to the Mrp/NBP35 ATP-binding proteins family.</text>
</comment>
<evidence type="ECO:0000256" key="2">
    <source>
        <dbReference type="ARBA" id="ARBA00022741"/>
    </source>
</evidence>
<dbReference type="GO" id="GO:0046872">
    <property type="term" value="F:metal ion binding"/>
    <property type="evidence" value="ECO:0007669"/>
    <property type="project" value="UniProtKB-KW"/>
</dbReference>
<dbReference type="GO" id="GO:0005524">
    <property type="term" value="F:ATP binding"/>
    <property type="evidence" value="ECO:0007669"/>
    <property type="project" value="UniProtKB-KW"/>
</dbReference>
<accession>A0A2J8A8B2</accession>